<dbReference type="EC" id="1.8.1.4" evidence="3 16"/>
<evidence type="ECO:0000259" key="17">
    <source>
        <dbReference type="Pfam" id="PF02852"/>
    </source>
</evidence>
<evidence type="ECO:0000256" key="16">
    <source>
        <dbReference type="RuleBase" id="RU003692"/>
    </source>
</evidence>
<name>A0A1G7QB79_9BACT</name>
<dbReference type="EMBL" id="LT629690">
    <property type="protein sequence ID" value="SDF95728.1"/>
    <property type="molecule type" value="Genomic_DNA"/>
</dbReference>
<dbReference type="Gene3D" id="3.50.50.60">
    <property type="entry name" value="FAD/NAD(P)-binding domain"/>
    <property type="match status" value="2"/>
</dbReference>
<reference evidence="19 20" key="1">
    <citation type="submission" date="2016-10" db="EMBL/GenBank/DDBJ databases">
        <authorList>
            <person name="de Groot N.N."/>
        </authorList>
    </citation>
    <scope>NUCLEOTIDE SEQUENCE [LARGE SCALE GENOMIC DNA]</scope>
    <source>
        <strain evidence="19 20">GAS232</strain>
    </source>
</reference>
<dbReference type="InterPro" id="IPR016156">
    <property type="entry name" value="FAD/NAD-linked_Rdtase_dimer_sf"/>
</dbReference>
<dbReference type="PIRSF" id="PIRSF000350">
    <property type="entry name" value="Mercury_reductase_MerA"/>
    <property type="match status" value="1"/>
</dbReference>
<dbReference type="GO" id="GO:0006103">
    <property type="term" value="P:2-oxoglutarate metabolic process"/>
    <property type="evidence" value="ECO:0007669"/>
    <property type="project" value="TreeGrafter"/>
</dbReference>
<keyword evidence="10" id="KW-1015">Disulfide bond</keyword>
<comment type="subcellular location">
    <subcellularLocation>
        <location evidence="1">Cytoplasm</location>
    </subcellularLocation>
</comment>
<dbReference type="InterPro" id="IPR006258">
    <property type="entry name" value="Lipoamide_DH"/>
</dbReference>
<feature type="binding site" evidence="14">
    <location>
        <position position="74"/>
    </location>
    <ligand>
        <name>FAD</name>
        <dbReference type="ChEBI" id="CHEBI:57692"/>
    </ligand>
</feature>
<feature type="binding site" evidence="14">
    <location>
        <position position="338"/>
    </location>
    <ligand>
        <name>FAD</name>
        <dbReference type="ChEBI" id="CHEBI:57692"/>
    </ligand>
</feature>
<keyword evidence="9 14" id="KW-0520">NAD</keyword>
<feature type="disulfide bond" description="Redox-active" evidence="15">
    <location>
        <begin position="65"/>
        <end position="70"/>
    </location>
</feature>
<dbReference type="SUPFAM" id="SSF55424">
    <property type="entry name" value="FAD/NAD-linked reductases, dimerisation (C-terminal) domain"/>
    <property type="match status" value="1"/>
</dbReference>
<dbReference type="PRINTS" id="PR00411">
    <property type="entry name" value="PNDRDTASEI"/>
</dbReference>
<dbReference type="InterPro" id="IPR023753">
    <property type="entry name" value="FAD/NAD-binding_dom"/>
</dbReference>
<dbReference type="GO" id="GO:0004148">
    <property type="term" value="F:dihydrolipoyl dehydrogenase (NADH) activity"/>
    <property type="evidence" value="ECO:0007669"/>
    <property type="project" value="UniProtKB-EC"/>
</dbReference>
<feature type="binding site" evidence="14">
    <location>
        <position position="298"/>
    </location>
    <ligand>
        <name>NAD(+)</name>
        <dbReference type="ChEBI" id="CHEBI:57540"/>
    </ligand>
</feature>
<dbReference type="Proteomes" id="UP000182427">
    <property type="component" value="Chromosome I"/>
</dbReference>
<feature type="binding site" evidence="14">
    <location>
        <position position="230"/>
    </location>
    <ligand>
        <name>NAD(+)</name>
        <dbReference type="ChEBI" id="CHEBI:57540"/>
    </ligand>
</feature>
<keyword evidence="8 16" id="KW-0560">Oxidoreductase</keyword>
<dbReference type="FunFam" id="3.30.390.30:FF:000001">
    <property type="entry name" value="Dihydrolipoyl dehydrogenase"/>
    <property type="match status" value="1"/>
</dbReference>
<evidence type="ECO:0000256" key="2">
    <source>
        <dbReference type="ARBA" id="ARBA00007532"/>
    </source>
</evidence>
<comment type="similarity">
    <text evidence="2 16">Belongs to the class-I pyridine nucleotide-disulfide oxidoreductase family.</text>
</comment>
<keyword evidence="14" id="KW-0547">Nucleotide-binding</keyword>
<evidence type="ECO:0000256" key="8">
    <source>
        <dbReference type="ARBA" id="ARBA00023002"/>
    </source>
</evidence>
<dbReference type="PRINTS" id="PR00368">
    <property type="entry name" value="FADPNR"/>
</dbReference>
<keyword evidence="6 16" id="KW-0285">Flavoprotein</keyword>
<evidence type="ECO:0000256" key="12">
    <source>
        <dbReference type="ARBA" id="ARBA00049187"/>
    </source>
</evidence>
<comment type="cofactor">
    <cofactor evidence="14 16">
        <name>FAD</name>
        <dbReference type="ChEBI" id="CHEBI:57692"/>
    </cofactor>
    <text evidence="14 16">Binds 1 FAD per subunit.</text>
</comment>
<dbReference type="PROSITE" id="PS00076">
    <property type="entry name" value="PYRIDINE_REDOX_1"/>
    <property type="match status" value="1"/>
</dbReference>
<dbReference type="PANTHER" id="PTHR22912">
    <property type="entry name" value="DISULFIDE OXIDOREDUCTASE"/>
    <property type="match status" value="1"/>
</dbReference>
<organism evidence="19 20">
    <name type="scientific">Terriglobus roseus</name>
    <dbReference type="NCBI Taxonomy" id="392734"/>
    <lineage>
        <taxon>Bacteria</taxon>
        <taxon>Pseudomonadati</taxon>
        <taxon>Acidobacteriota</taxon>
        <taxon>Terriglobia</taxon>
        <taxon>Terriglobales</taxon>
        <taxon>Acidobacteriaceae</taxon>
        <taxon>Terriglobus</taxon>
    </lineage>
</organism>
<evidence type="ECO:0000256" key="3">
    <source>
        <dbReference type="ARBA" id="ARBA00012608"/>
    </source>
</evidence>
<evidence type="ECO:0000256" key="11">
    <source>
        <dbReference type="ARBA" id="ARBA00023284"/>
    </source>
</evidence>
<dbReference type="InterPro" id="IPR004099">
    <property type="entry name" value="Pyr_nucl-diS_OxRdtase_dimer"/>
</dbReference>
<evidence type="ECO:0000259" key="18">
    <source>
        <dbReference type="Pfam" id="PF07992"/>
    </source>
</evidence>
<comment type="miscellaneous">
    <text evidence="16">The active site is a redox-active disulfide bond.</text>
</comment>
<keyword evidence="20" id="KW-1185">Reference proteome</keyword>
<dbReference type="AlphaFoldDB" id="A0A1G7QB79"/>
<dbReference type="InterPro" id="IPR001100">
    <property type="entry name" value="Pyr_nuc-diS_OxRdtase"/>
</dbReference>
<evidence type="ECO:0000256" key="10">
    <source>
        <dbReference type="ARBA" id="ARBA00023157"/>
    </source>
</evidence>
<evidence type="ECO:0000313" key="20">
    <source>
        <dbReference type="Proteomes" id="UP000182427"/>
    </source>
</evidence>
<proteinExistence type="inferred from homology"/>
<dbReference type="Pfam" id="PF07992">
    <property type="entry name" value="Pyr_redox_2"/>
    <property type="match status" value="1"/>
</dbReference>
<accession>A0A1G7QB79</accession>
<evidence type="ECO:0000256" key="9">
    <source>
        <dbReference type="ARBA" id="ARBA00023027"/>
    </source>
</evidence>
<gene>
    <name evidence="19" type="ORF">SAMN05444167_3819</name>
</gene>
<evidence type="ECO:0000256" key="13">
    <source>
        <dbReference type="PIRSR" id="PIRSR000350-2"/>
    </source>
</evidence>
<evidence type="ECO:0000256" key="14">
    <source>
        <dbReference type="PIRSR" id="PIRSR000350-3"/>
    </source>
</evidence>
<evidence type="ECO:0000256" key="5">
    <source>
        <dbReference type="ARBA" id="ARBA00022490"/>
    </source>
</evidence>
<dbReference type="InterPro" id="IPR036188">
    <property type="entry name" value="FAD/NAD-bd_sf"/>
</dbReference>
<feature type="binding site" evidence="14">
    <location>
        <begin position="171"/>
        <end position="173"/>
    </location>
    <ligand>
        <name>FAD</name>
        <dbReference type="ChEBI" id="CHEBI:57692"/>
    </ligand>
</feature>
<dbReference type="NCBIfam" id="TIGR01350">
    <property type="entry name" value="lipoamide_DH"/>
    <property type="match status" value="1"/>
</dbReference>
<keyword evidence="5" id="KW-0963">Cytoplasm</keyword>
<feature type="binding site" evidence="14">
    <location>
        <begin position="207"/>
        <end position="214"/>
    </location>
    <ligand>
        <name>NAD(+)</name>
        <dbReference type="ChEBI" id="CHEBI:57540"/>
    </ligand>
</feature>
<dbReference type="InterPro" id="IPR050151">
    <property type="entry name" value="Class-I_Pyr_Nuc-Dis_Oxidored"/>
</dbReference>
<evidence type="ECO:0000256" key="15">
    <source>
        <dbReference type="PIRSR" id="PIRSR000350-4"/>
    </source>
</evidence>
<dbReference type="InterPro" id="IPR012999">
    <property type="entry name" value="Pyr_OxRdtase_I_AS"/>
</dbReference>
<dbReference type="SUPFAM" id="SSF51905">
    <property type="entry name" value="FAD/NAD(P)-binding domain"/>
    <property type="match status" value="1"/>
</dbReference>
<evidence type="ECO:0000256" key="7">
    <source>
        <dbReference type="ARBA" id="ARBA00022827"/>
    </source>
</evidence>
<dbReference type="PANTHER" id="PTHR22912:SF217">
    <property type="entry name" value="DIHYDROLIPOYL DEHYDROGENASE"/>
    <property type="match status" value="1"/>
</dbReference>
<dbReference type="GO" id="GO:0050660">
    <property type="term" value="F:flavin adenine dinucleotide binding"/>
    <property type="evidence" value="ECO:0007669"/>
    <property type="project" value="InterPro"/>
</dbReference>
<feature type="binding site" evidence="14">
    <location>
        <position position="138"/>
    </location>
    <ligand>
        <name>FAD</name>
        <dbReference type="ChEBI" id="CHEBI:57692"/>
    </ligand>
</feature>
<keyword evidence="7 14" id="KW-0274">FAD</keyword>
<evidence type="ECO:0000313" key="19">
    <source>
        <dbReference type="EMBL" id="SDF95728.1"/>
    </source>
</evidence>
<evidence type="ECO:0000256" key="6">
    <source>
        <dbReference type="ARBA" id="ARBA00022630"/>
    </source>
</evidence>
<dbReference type="Gene3D" id="3.30.390.30">
    <property type="match status" value="1"/>
</dbReference>
<keyword evidence="11 16" id="KW-0676">Redox-active center</keyword>
<feature type="domain" description="Pyridine nucleotide-disulphide oxidoreductase dimerisation" evidence="17">
    <location>
        <begin position="374"/>
        <end position="479"/>
    </location>
</feature>
<evidence type="ECO:0000256" key="1">
    <source>
        <dbReference type="ARBA" id="ARBA00004496"/>
    </source>
</evidence>
<evidence type="ECO:0000256" key="4">
    <source>
        <dbReference type="ARBA" id="ARBA00016961"/>
    </source>
</evidence>
<protein>
    <recommendedName>
        <fullName evidence="4 16">Dihydrolipoyl dehydrogenase</fullName>
        <ecNumber evidence="3 16">1.8.1.4</ecNumber>
    </recommendedName>
</protein>
<dbReference type="Pfam" id="PF02852">
    <property type="entry name" value="Pyr_redox_dim"/>
    <property type="match status" value="1"/>
</dbReference>
<feature type="active site" description="Proton acceptor" evidence="13">
    <location>
        <position position="472"/>
    </location>
</feature>
<comment type="catalytic activity">
    <reaction evidence="12 16">
        <text>N(6)-[(R)-dihydrolipoyl]-L-lysyl-[protein] + NAD(+) = N(6)-[(R)-lipoyl]-L-lysyl-[protein] + NADH + H(+)</text>
        <dbReference type="Rhea" id="RHEA:15045"/>
        <dbReference type="Rhea" id="RHEA-COMP:10474"/>
        <dbReference type="Rhea" id="RHEA-COMP:10475"/>
        <dbReference type="ChEBI" id="CHEBI:15378"/>
        <dbReference type="ChEBI" id="CHEBI:57540"/>
        <dbReference type="ChEBI" id="CHEBI:57945"/>
        <dbReference type="ChEBI" id="CHEBI:83099"/>
        <dbReference type="ChEBI" id="CHEBI:83100"/>
        <dbReference type="EC" id="1.8.1.4"/>
    </reaction>
</comment>
<sequence>MRRPGQSGVLVASGLRSGERFVAETIFDVAVIGGGPAGYSCAFRAAQYGLKVALIELSDKLGGTCLHVGCVPTKAMLHSAEIFDHANEATMYGIDGIGNGTVNWPQVLKRKQAIIDKHVGGLQYLVKKNKVTLVRGTGKLTGPAKGGVHTVDVEFEGKKQQVQAKKIVLATGSDARMIPGYTASDKILTNIEILSLDKLPKSLVVIGSGAVGVEFASVFKSFNSEVTIIEMADRLVPVEDADISKEFLRQYKKRGMDCHVSAKVNKIEETKTGVKVHFTTSDGKDNIKEAEKVLVAIGRAPRTAALNLESTKVELDRTAIKVDQYQQTAEPGIYAIGDIVSGLPLLAHSGSMSGAVAAAHIAGKYARPVNRLRIPGCTYCEPQIGSVGLSEAAAKAAGHEVKVGKFPLAGNSKATILNAHDGFVKVVADAKYGEILGVHIIGPFATELIAEAVVAMDAEMTVEELMYTVHAHPTLSESLLDGYSAVYGMSLNA</sequence>
<feature type="domain" description="FAD/NAD(P)-binding" evidence="18">
    <location>
        <begin position="27"/>
        <end position="354"/>
    </location>
</feature>
<dbReference type="GO" id="GO:0005737">
    <property type="term" value="C:cytoplasm"/>
    <property type="evidence" value="ECO:0007669"/>
    <property type="project" value="UniProtKB-SubCell"/>
</dbReference>